<dbReference type="HAMAP" id="MF_00161">
    <property type="entry name" value="LspA"/>
    <property type="match status" value="1"/>
</dbReference>
<feature type="compositionally biased region" description="Acidic residues" evidence="11">
    <location>
        <begin position="193"/>
        <end position="203"/>
    </location>
</feature>
<evidence type="ECO:0000256" key="7">
    <source>
        <dbReference type="ARBA" id="ARBA00022989"/>
    </source>
</evidence>
<evidence type="ECO:0000256" key="11">
    <source>
        <dbReference type="SAM" id="MobiDB-lite"/>
    </source>
</evidence>
<feature type="active site" evidence="9">
    <location>
        <position position="138"/>
    </location>
</feature>
<dbReference type="PANTHER" id="PTHR33695">
    <property type="entry name" value="LIPOPROTEIN SIGNAL PEPTIDASE"/>
    <property type="match status" value="1"/>
</dbReference>
<feature type="region of interest" description="Disordered" evidence="11">
    <location>
        <begin position="193"/>
        <end position="213"/>
    </location>
</feature>
<feature type="transmembrane region" description="Helical" evidence="9">
    <location>
        <begin position="66"/>
        <end position="84"/>
    </location>
</feature>
<comment type="function">
    <text evidence="9">This protein specifically catalyzes the removal of signal peptides from prolipoproteins.</text>
</comment>
<dbReference type="AlphaFoldDB" id="A0A0H4P8K1"/>
<evidence type="ECO:0000256" key="8">
    <source>
        <dbReference type="ARBA" id="ARBA00023136"/>
    </source>
</evidence>
<dbReference type="GO" id="GO:0006508">
    <property type="term" value="P:proteolysis"/>
    <property type="evidence" value="ECO:0007669"/>
    <property type="project" value="UniProtKB-KW"/>
</dbReference>
<sequence>MKYWKYFGITLLVIVIDQAVKMMVHYGMDFGTAGQIKVFGDWFKLHYTTNPGMAFGMQLGSEYGKLMLTSFRLIAMFGIGYYLYSLISKKAHPGYIICIAMILGGAVGNLIDSVFYGVWLGNAPFDASTPWFHGQVVDMFYVDIWEGFVPEWIPIFGGGYTALWPIFNIADASIFVGVGIILIFQKRFFDEENEEHEEKEEEDQVQKQFIDEK</sequence>
<keyword evidence="8 9" id="KW-0472">Membrane</keyword>
<comment type="subcellular location">
    <subcellularLocation>
        <location evidence="9">Cell membrane</location>
        <topology evidence="9">Multi-pass membrane protein</topology>
    </subcellularLocation>
</comment>
<dbReference type="OrthoDB" id="9810259at2"/>
<keyword evidence="2 9" id="KW-1003">Cell membrane</keyword>
<dbReference type="Proteomes" id="UP000036520">
    <property type="component" value="Chromosome"/>
</dbReference>
<organism evidence="12 13">
    <name type="scientific">Cyclobacterium amurskyense</name>
    <dbReference type="NCBI Taxonomy" id="320787"/>
    <lineage>
        <taxon>Bacteria</taxon>
        <taxon>Pseudomonadati</taxon>
        <taxon>Bacteroidota</taxon>
        <taxon>Cytophagia</taxon>
        <taxon>Cytophagales</taxon>
        <taxon>Cyclobacteriaceae</taxon>
        <taxon>Cyclobacterium</taxon>
    </lineage>
</organism>
<feature type="active site" evidence="9">
    <location>
        <position position="171"/>
    </location>
</feature>
<keyword evidence="3 9" id="KW-0645">Protease</keyword>
<keyword evidence="13" id="KW-1185">Reference proteome</keyword>
<keyword evidence="4 9" id="KW-0812">Transmembrane</keyword>
<reference evidence="12 13" key="1">
    <citation type="submission" date="2015-07" db="EMBL/GenBank/DDBJ databases">
        <authorList>
            <person name="Kim K.M."/>
        </authorList>
    </citation>
    <scope>NUCLEOTIDE SEQUENCE [LARGE SCALE GENOMIC DNA]</scope>
    <source>
        <strain evidence="12 13">KCTC 12363</strain>
    </source>
</reference>
<keyword evidence="12" id="KW-0449">Lipoprotein</keyword>
<evidence type="ECO:0000256" key="6">
    <source>
        <dbReference type="ARBA" id="ARBA00022801"/>
    </source>
</evidence>
<comment type="pathway">
    <text evidence="9">Protein modification; lipoprotein biosynthesis (signal peptide cleavage).</text>
</comment>
<evidence type="ECO:0000256" key="1">
    <source>
        <dbReference type="ARBA" id="ARBA00006139"/>
    </source>
</evidence>
<comment type="catalytic activity">
    <reaction evidence="9">
        <text>Release of signal peptides from bacterial membrane prolipoproteins. Hydrolyzes -Xaa-Yaa-Zaa-|-(S,diacylglyceryl)Cys-, in which Xaa is hydrophobic (preferably Leu), and Yaa (Ala or Ser) and Zaa (Gly or Ala) have small, neutral side chains.</text>
        <dbReference type="EC" id="3.4.23.36"/>
    </reaction>
</comment>
<evidence type="ECO:0000256" key="2">
    <source>
        <dbReference type="ARBA" id="ARBA00022475"/>
    </source>
</evidence>
<gene>
    <name evidence="9" type="primary">lspA</name>
    <name evidence="12" type="ORF">CA2015_1371</name>
</gene>
<dbReference type="NCBIfam" id="NF011369">
    <property type="entry name" value="PRK14788.1"/>
    <property type="match status" value="1"/>
</dbReference>
<feature type="transmembrane region" description="Helical" evidence="9">
    <location>
        <begin position="162"/>
        <end position="184"/>
    </location>
</feature>
<dbReference type="InterPro" id="IPR001872">
    <property type="entry name" value="Peptidase_A8"/>
</dbReference>
<comment type="similarity">
    <text evidence="1 9 10">Belongs to the peptidase A8 family.</text>
</comment>
<evidence type="ECO:0000313" key="13">
    <source>
        <dbReference type="Proteomes" id="UP000036520"/>
    </source>
</evidence>
<comment type="caution">
    <text evidence="9">Lacks conserved residue(s) required for the propagation of feature annotation.</text>
</comment>
<evidence type="ECO:0000256" key="3">
    <source>
        <dbReference type="ARBA" id="ARBA00022670"/>
    </source>
</evidence>
<dbReference type="PATRIC" id="fig|320787.5.peg.1509"/>
<dbReference type="STRING" id="320787.CA2015_1371"/>
<name>A0A0H4P8K1_9BACT</name>
<evidence type="ECO:0000313" key="12">
    <source>
        <dbReference type="EMBL" id="AKP50816.1"/>
    </source>
</evidence>
<dbReference type="PANTHER" id="PTHR33695:SF1">
    <property type="entry name" value="LIPOPROTEIN SIGNAL PEPTIDASE"/>
    <property type="match status" value="1"/>
</dbReference>
<evidence type="ECO:0000256" key="10">
    <source>
        <dbReference type="RuleBase" id="RU004181"/>
    </source>
</evidence>
<dbReference type="KEGG" id="camu:CA2015_1371"/>
<keyword evidence="6 9" id="KW-0378">Hydrolase</keyword>
<dbReference type="GO" id="GO:0005886">
    <property type="term" value="C:plasma membrane"/>
    <property type="evidence" value="ECO:0007669"/>
    <property type="project" value="UniProtKB-SubCell"/>
</dbReference>
<evidence type="ECO:0000256" key="4">
    <source>
        <dbReference type="ARBA" id="ARBA00022692"/>
    </source>
</evidence>
<dbReference type="EMBL" id="CP012040">
    <property type="protein sequence ID" value="AKP50816.1"/>
    <property type="molecule type" value="Genomic_DNA"/>
</dbReference>
<dbReference type="PRINTS" id="PR00781">
    <property type="entry name" value="LIPOSIGPTASE"/>
</dbReference>
<dbReference type="RefSeq" id="WP_048641227.1">
    <property type="nucleotide sequence ID" value="NZ_CAXBGM010000014.1"/>
</dbReference>
<dbReference type="EC" id="3.4.23.36" evidence="9"/>
<protein>
    <recommendedName>
        <fullName evidence="9">Lipoprotein signal peptidase</fullName>
        <ecNumber evidence="9">3.4.23.36</ecNumber>
    </recommendedName>
    <alternativeName>
        <fullName evidence="9">Prolipoprotein signal peptidase</fullName>
    </alternativeName>
    <alternativeName>
        <fullName evidence="9">Signal peptidase II</fullName>
        <shortName evidence="9">SPase II</shortName>
    </alternativeName>
</protein>
<feature type="transmembrane region" description="Helical" evidence="9">
    <location>
        <begin position="96"/>
        <end position="119"/>
    </location>
</feature>
<proteinExistence type="inferred from homology"/>
<dbReference type="UniPathway" id="UPA00665"/>
<evidence type="ECO:0000256" key="5">
    <source>
        <dbReference type="ARBA" id="ARBA00022750"/>
    </source>
</evidence>
<evidence type="ECO:0000256" key="9">
    <source>
        <dbReference type="HAMAP-Rule" id="MF_00161"/>
    </source>
</evidence>
<accession>A0A0H4P8K1</accession>
<keyword evidence="7 9" id="KW-1133">Transmembrane helix</keyword>
<keyword evidence="5 9" id="KW-0064">Aspartyl protease</keyword>
<dbReference type="GO" id="GO:0004190">
    <property type="term" value="F:aspartic-type endopeptidase activity"/>
    <property type="evidence" value="ECO:0007669"/>
    <property type="project" value="UniProtKB-UniRule"/>
</dbReference>
<dbReference type="Pfam" id="PF01252">
    <property type="entry name" value="Peptidase_A8"/>
    <property type="match status" value="1"/>
</dbReference>